<dbReference type="GO" id="GO:0007142">
    <property type="term" value="P:male meiosis II"/>
    <property type="evidence" value="ECO:0007669"/>
    <property type="project" value="InterPro"/>
</dbReference>
<gene>
    <name evidence="2" type="ORF">L1049_017563</name>
</gene>
<feature type="region of interest" description="Disordered" evidence="1">
    <location>
        <begin position="152"/>
        <end position="191"/>
    </location>
</feature>
<organism evidence="2 3">
    <name type="scientific">Liquidambar formosana</name>
    <name type="common">Formosan gum</name>
    <dbReference type="NCBI Taxonomy" id="63359"/>
    <lineage>
        <taxon>Eukaryota</taxon>
        <taxon>Viridiplantae</taxon>
        <taxon>Streptophyta</taxon>
        <taxon>Embryophyta</taxon>
        <taxon>Tracheophyta</taxon>
        <taxon>Spermatophyta</taxon>
        <taxon>Magnoliopsida</taxon>
        <taxon>eudicotyledons</taxon>
        <taxon>Gunneridae</taxon>
        <taxon>Pentapetalae</taxon>
        <taxon>Saxifragales</taxon>
        <taxon>Altingiaceae</taxon>
        <taxon>Liquidambar</taxon>
    </lineage>
</organism>
<comment type="caution">
    <text evidence="2">The sequence shown here is derived from an EMBL/GenBank/DDBJ whole genome shotgun (WGS) entry which is preliminary data.</text>
</comment>
<name>A0AAP0S229_LIQFO</name>
<feature type="compositionally biased region" description="Basic and acidic residues" evidence="1">
    <location>
        <begin position="98"/>
        <end position="110"/>
    </location>
</feature>
<dbReference type="PANTHER" id="PTHR33318:SF16">
    <property type="entry name" value="FK506-BINDING NUCLEAR-LIKE PROTEIN"/>
    <property type="match status" value="1"/>
</dbReference>
<feature type="compositionally biased region" description="Acidic residues" evidence="1">
    <location>
        <begin position="152"/>
        <end position="181"/>
    </location>
</feature>
<dbReference type="EMBL" id="JBBPBK010000003">
    <property type="protein sequence ID" value="KAK9289092.1"/>
    <property type="molecule type" value="Genomic_DNA"/>
</dbReference>
<keyword evidence="3" id="KW-1185">Reference proteome</keyword>
<feature type="compositionally biased region" description="Basic and acidic residues" evidence="1">
    <location>
        <begin position="182"/>
        <end position="191"/>
    </location>
</feature>
<reference evidence="2 3" key="1">
    <citation type="journal article" date="2024" name="Plant J.">
        <title>Genome sequences and population genomics reveal climatic adaptation and genomic divergence between two closely related sweetgum species.</title>
        <authorList>
            <person name="Xu W.Q."/>
            <person name="Ren C.Q."/>
            <person name="Zhang X.Y."/>
            <person name="Comes H.P."/>
            <person name="Liu X.H."/>
            <person name="Li Y.G."/>
            <person name="Kettle C.J."/>
            <person name="Jalonen R."/>
            <person name="Gaisberger H."/>
            <person name="Ma Y.Z."/>
            <person name="Qiu Y.X."/>
        </authorList>
    </citation>
    <scope>NUCLEOTIDE SEQUENCE [LARGE SCALE GENOMIC DNA]</scope>
    <source>
        <strain evidence="2">Hangzhou</strain>
    </source>
</reference>
<dbReference type="AlphaFoldDB" id="A0AAP0S229"/>
<evidence type="ECO:0000313" key="2">
    <source>
        <dbReference type="EMBL" id="KAK9289092.1"/>
    </source>
</evidence>
<accession>A0AAP0S229</accession>
<feature type="region of interest" description="Disordered" evidence="1">
    <location>
        <begin position="87"/>
        <end position="117"/>
    </location>
</feature>
<evidence type="ECO:0000313" key="3">
    <source>
        <dbReference type="Proteomes" id="UP001415857"/>
    </source>
</evidence>
<dbReference type="PANTHER" id="PTHR33318">
    <property type="entry name" value="ASPARTYL/GLUTAMYL-TRNA(ASN/GLN) AMIDOTRANSFERASE SUBUNIT"/>
    <property type="match status" value="1"/>
</dbReference>
<dbReference type="InterPro" id="IPR039300">
    <property type="entry name" value="JASON"/>
</dbReference>
<dbReference type="Proteomes" id="UP001415857">
    <property type="component" value="Unassembled WGS sequence"/>
</dbReference>
<evidence type="ECO:0000256" key="1">
    <source>
        <dbReference type="SAM" id="MobiDB-lite"/>
    </source>
</evidence>
<sequence>MGCFLGCFGYSKKRRPRKPANRILLGDQLQRLGSYEPLDSSVSIKLDLTENPISSDSESRDKPKQRSSFKIRKKVSFNLNVQTYEPIPTQDFLESDEEKNGEKHEEEEAAKAGVSLSISEEDSLALRMGSYPSDYRYQNCLDSYDAEDEIVFDEDDLYDDEYEDEDEDEDEDEEEDDDDDGDSHHDDRKINQGEFSEQLYALSMEWQKRASLTQLAEDKTNKLMPLPASPNQKLEMLGTNRIARDRSQYVHPVLNPVENLTQWKAVKARAIPPLKHQMKENVLLEQEPRIPSSSKPSFNPSSFNITPNLCQSKPLLQDIAVDASLSNWLNSSEITLVTKSSTIPIAAISSKKTWGTDRNSQINTEQRLI</sequence>
<proteinExistence type="predicted"/>
<protein>
    <submittedName>
        <fullName evidence="2">Uncharacterized protein</fullName>
    </submittedName>
</protein>